<dbReference type="PROSITE" id="PS50048">
    <property type="entry name" value="ZN2_CY6_FUNGAL_2"/>
    <property type="match status" value="1"/>
</dbReference>
<dbReference type="SUPFAM" id="SSF53474">
    <property type="entry name" value="alpha/beta-Hydrolases"/>
    <property type="match status" value="1"/>
</dbReference>
<proteinExistence type="predicted"/>
<dbReference type="SUPFAM" id="SSF57701">
    <property type="entry name" value="Zn2/Cys6 DNA-binding domain"/>
    <property type="match status" value="1"/>
</dbReference>
<feature type="domain" description="Zn(2)-C6 fungal-type" evidence="4">
    <location>
        <begin position="283"/>
        <end position="312"/>
    </location>
</feature>
<dbReference type="GO" id="GO:0006508">
    <property type="term" value="P:proteolysis"/>
    <property type="evidence" value="ECO:0007669"/>
    <property type="project" value="InterPro"/>
</dbReference>
<dbReference type="GO" id="GO:0006351">
    <property type="term" value="P:DNA-templated transcription"/>
    <property type="evidence" value="ECO:0007669"/>
    <property type="project" value="InterPro"/>
</dbReference>
<dbReference type="SMART" id="SM00906">
    <property type="entry name" value="Fungal_trans"/>
    <property type="match status" value="1"/>
</dbReference>
<dbReference type="InterPro" id="IPR001375">
    <property type="entry name" value="Peptidase_S9_cat"/>
</dbReference>
<reference evidence="5" key="1">
    <citation type="submission" date="2021-04" db="EMBL/GenBank/DDBJ databases">
        <title>Draft genome of Fusarium avenaceum strain F156N33, isolated from an atmospheric sample in Virginia.</title>
        <authorList>
            <person name="Yang S."/>
            <person name="Vinatzer B.A."/>
            <person name="Coleman J."/>
        </authorList>
    </citation>
    <scope>NUCLEOTIDE SEQUENCE</scope>
    <source>
        <strain evidence="5">F156N33</strain>
    </source>
</reference>
<dbReference type="PANTHER" id="PTHR46910:SF17">
    <property type="entry name" value="SCFA-RELATED"/>
    <property type="match status" value="1"/>
</dbReference>
<dbReference type="GO" id="GO:0008270">
    <property type="term" value="F:zinc ion binding"/>
    <property type="evidence" value="ECO:0007669"/>
    <property type="project" value="InterPro"/>
</dbReference>
<name>A0A9P7H1U8_9HYPO</name>
<evidence type="ECO:0000256" key="2">
    <source>
        <dbReference type="ARBA" id="ARBA00023242"/>
    </source>
</evidence>
<dbReference type="GO" id="GO:0000981">
    <property type="term" value="F:DNA-binding transcription factor activity, RNA polymerase II-specific"/>
    <property type="evidence" value="ECO:0007669"/>
    <property type="project" value="InterPro"/>
</dbReference>
<feature type="region of interest" description="Disordered" evidence="3">
    <location>
        <begin position="321"/>
        <end position="345"/>
    </location>
</feature>
<dbReference type="EMBL" id="JAGPUO010000008">
    <property type="protein sequence ID" value="KAG5660804.1"/>
    <property type="molecule type" value="Genomic_DNA"/>
</dbReference>
<dbReference type="CDD" id="cd00067">
    <property type="entry name" value="GAL4"/>
    <property type="match status" value="1"/>
</dbReference>
<dbReference type="Pfam" id="PF04082">
    <property type="entry name" value="Fungal_trans"/>
    <property type="match status" value="1"/>
</dbReference>
<dbReference type="Gene3D" id="3.40.50.1820">
    <property type="entry name" value="alpha/beta hydrolase"/>
    <property type="match status" value="1"/>
</dbReference>
<dbReference type="InterPro" id="IPR001138">
    <property type="entry name" value="Zn2Cys6_DnaBD"/>
</dbReference>
<evidence type="ECO:0000313" key="6">
    <source>
        <dbReference type="Proteomes" id="UP000782241"/>
    </source>
</evidence>
<keyword evidence="2" id="KW-0539">Nucleus</keyword>
<dbReference type="GO" id="GO:0008236">
    <property type="term" value="F:serine-type peptidase activity"/>
    <property type="evidence" value="ECO:0007669"/>
    <property type="project" value="InterPro"/>
</dbReference>
<dbReference type="GO" id="GO:0003677">
    <property type="term" value="F:DNA binding"/>
    <property type="evidence" value="ECO:0007669"/>
    <property type="project" value="InterPro"/>
</dbReference>
<dbReference type="InterPro" id="IPR007219">
    <property type="entry name" value="XnlR_reg_dom"/>
</dbReference>
<dbReference type="InterPro" id="IPR036864">
    <property type="entry name" value="Zn2-C6_fun-type_DNA-bd_sf"/>
</dbReference>
<dbReference type="Gene3D" id="4.10.240.10">
    <property type="entry name" value="Zn(2)-C6 fungal-type DNA-binding domain"/>
    <property type="match status" value="1"/>
</dbReference>
<keyword evidence="6" id="KW-1185">Reference proteome</keyword>
<feature type="compositionally biased region" description="Polar residues" evidence="3">
    <location>
        <begin position="399"/>
        <end position="412"/>
    </location>
</feature>
<evidence type="ECO:0000256" key="3">
    <source>
        <dbReference type="SAM" id="MobiDB-lite"/>
    </source>
</evidence>
<dbReference type="Pfam" id="PF20434">
    <property type="entry name" value="BD-FAE"/>
    <property type="match status" value="1"/>
</dbReference>
<dbReference type="Pfam" id="PF00326">
    <property type="entry name" value="Peptidase_S9"/>
    <property type="match status" value="1"/>
</dbReference>
<dbReference type="SMART" id="SM00066">
    <property type="entry name" value="GAL4"/>
    <property type="match status" value="1"/>
</dbReference>
<evidence type="ECO:0000313" key="5">
    <source>
        <dbReference type="EMBL" id="KAG5660804.1"/>
    </source>
</evidence>
<dbReference type="InterPro" id="IPR050987">
    <property type="entry name" value="AtrR-like"/>
</dbReference>
<keyword evidence="1" id="KW-0479">Metal-binding</keyword>
<dbReference type="Pfam" id="PF00172">
    <property type="entry name" value="Zn_clus"/>
    <property type="match status" value="1"/>
</dbReference>
<organism evidence="5 6">
    <name type="scientific">Fusarium avenaceum</name>
    <dbReference type="NCBI Taxonomy" id="40199"/>
    <lineage>
        <taxon>Eukaryota</taxon>
        <taxon>Fungi</taxon>
        <taxon>Dikarya</taxon>
        <taxon>Ascomycota</taxon>
        <taxon>Pezizomycotina</taxon>
        <taxon>Sordariomycetes</taxon>
        <taxon>Hypocreomycetidae</taxon>
        <taxon>Hypocreales</taxon>
        <taxon>Nectriaceae</taxon>
        <taxon>Fusarium</taxon>
        <taxon>Fusarium tricinctum species complex</taxon>
    </lineage>
</organism>
<dbReference type="PANTHER" id="PTHR46910">
    <property type="entry name" value="TRANSCRIPTION FACTOR PDR1"/>
    <property type="match status" value="1"/>
</dbReference>
<evidence type="ECO:0000259" key="4">
    <source>
        <dbReference type="PROSITE" id="PS50048"/>
    </source>
</evidence>
<evidence type="ECO:0000256" key="1">
    <source>
        <dbReference type="ARBA" id="ARBA00022723"/>
    </source>
</evidence>
<dbReference type="AlphaFoldDB" id="A0A9P7H1U8"/>
<dbReference type="CDD" id="cd12148">
    <property type="entry name" value="fungal_TF_MHR"/>
    <property type="match status" value="1"/>
</dbReference>
<accession>A0A9P7H1U8</accession>
<sequence length="1055" mass="118130">MPIINIHGGAFMLGASEMVNQDQIEDCLSRGWIVVVPNHRLCPQVNVLEGPMQDCRDLLEWIYNDELERSIHQHSHPHTCDLEHVFAFGTSSGGHLALSLGFGVPRPVAGILDFYGPCSFDDPFWTSPLPHVAAKLPPNLSLEFLNRVFAEDPVPIRGGVSLEGQAGPAGPNFDDPRQAFAFTQIGNGRVLDTIFPSRDWQKVDPILNINSQFPPTFIVHGLADTMVPISLSRALLEEMKKQNVPCQLLEIPDEEHTFAARMKVGSSTWNLQIQGNRRKVASACDRCRRQKLKCDVERPCTLCARSNVECVTRPDDRWRYHETPMKQARSKKDGPVTKRRRLDHRPENPAVSTMANLRSGDDIVDSAAEGTWNSSSTIRLVEEAFQHHEAVSPEGPETSALSSVTWAQSYPKTSGDPHADTAYGSLARLSPSKDTRSTHKPQNYCRVGSSTIEQELLSFLPEVEPVTILVDNYFDRIHWFMLLFHQDIFRKKLQELYIPGFHPSSQTKETSGRVGFVIVLLAVLATSLHHISDAQKQQLQSHNVEPQTLKERILANLKLKFLDIVSLGSLEAVQFCVLLGSYYLYHGEPEIAWPMCGSGLRIAQALNLHRKTSPNSSRDRALSQTIGDRKRVWWAVYEIETFCSMLYGFPLGFSDSDCDVEALDPFDEYSRSTSEARLTKQPTLLFYKCSMSELSAIVKSILIDLYGARRSGDQQNSCGPKSLINRVTSLNQRLFDWSRSLAPELRFDISRAVPDFHTGSPKASDRAFEDHLFRLQALALKLAYENARILIHRPLLSFKMVCDSSTTQRNASERTDPFRLAMRECRDAALQISQVASTPCLREASETYAIAFVSLHLLTAGVTLCISISLDALSVQSFESKLGMRQLMQVQAMLKDKSIVASQGLDIMRKLMSLVMAKETDAMFETEPPAMRIEPTRISIPAIVSRNEGPIIDSREENAEQNPAGIHTDVLTNIDLNPQMLDIANSITAEANNMSYEGQNVDFCENNLFNDALLEYEQVTNFPFTEGTISDHDITGLGFGQNQGWIWGWNFGEGS</sequence>
<dbReference type="InterPro" id="IPR049492">
    <property type="entry name" value="BD-FAE-like_dom"/>
</dbReference>
<gene>
    <name evidence="5" type="ORF">KAF25_002447</name>
</gene>
<feature type="region of interest" description="Disordered" evidence="3">
    <location>
        <begin position="388"/>
        <end position="424"/>
    </location>
</feature>
<dbReference type="PROSITE" id="PS00463">
    <property type="entry name" value="ZN2_CY6_FUNGAL_1"/>
    <property type="match status" value="1"/>
</dbReference>
<feature type="compositionally biased region" description="Basic and acidic residues" evidence="3">
    <location>
        <begin position="321"/>
        <end position="336"/>
    </location>
</feature>
<protein>
    <recommendedName>
        <fullName evidence="4">Zn(2)-C6 fungal-type domain-containing protein</fullName>
    </recommendedName>
</protein>
<dbReference type="Proteomes" id="UP000782241">
    <property type="component" value="Unassembled WGS sequence"/>
</dbReference>
<dbReference type="InterPro" id="IPR029058">
    <property type="entry name" value="AB_hydrolase_fold"/>
</dbReference>
<comment type="caution">
    <text evidence="5">The sequence shown here is derived from an EMBL/GenBank/DDBJ whole genome shotgun (WGS) entry which is preliminary data.</text>
</comment>